<keyword evidence="5 9" id="KW-0863">Zinc-finger</keyword>
<organism evidence="13 14">
    <name type="scientific">Phrynosoma platyrhinos</name>
    <name type="common">Desert horned lizard</name>
    <dbReference type="NCBI Taxonomy" id="52577"/>
    <lineage>
        <taxon>Eukaryota</taxon>
        <taxon>Metazoa</taxon>
        <taxon>Chordata</taxon>
        <taxon>Craniata</taxon>
        <taxon>Vertebrata</taxon>
        <taxon>Euteleostomi</taxon>
        <taxon>Lepidosauria</taxon>
        <taxon>Squamata</taxon>
        <taxon>Bifurcata</taxon>
        <taxon>Unidentata</taxon>
        <taxon>Episquamata</taxon>
        <taxon>Toxicofera</taxon>
        <taxon>Iguania</taxon>
        <taxon>Phrynosomatidae</taxon>
        <taxon>Phrynosomatinae</taxon>
        <taxon>Phrynosoma</taxon>
    </lineage>
</organism>
<accession>A0ABQ7TJ56</accession>
<keyword evidence="3" id="KW-0528">Neurotoxin</keyword>
<evidence type="ECO:0000259" key="11">
    <source>
        <dbReference type="PROSITE" id="PS50089"/>
    </source>
</evidence>
<dbReference type="SMART" id="SM00184">
    <property type="entry name" value="RING"/>
    <property type="match status" value="1"/>
</dbReference>
<dbReference type="SMART" id="SM00449">
    <property type="entry name" value="SPRY"/>
    <property type="match status" value="1"/>
</dbReference>
<dbReference type="InterPro" id="IPR001870">
    <property type="entry name" value="B30.2/SPRY"/>
</dbReference>
<protein>
    <recommendedName>
        <fullName evidence="15">Tripartite motif-containing protein 65</fullName>
    </recommendedName>
</protein>
<dbReference type="Gene3D" id="2.60.120.920">
    <property type="match status" value="1"/>
</dbReference>
<gene>
    <name evidence="13" type="ORF">JD844_011613</name>
</gene>
<dbReference type="SUPFAM" id="SSF49899">
    <property type="entry name" value="Concanavalin A-like lectins/glucanases"/>
    <property type="match status" value="1"/>
</dbReference>
<evidence type="ECO:0000256" key="1">
    <source>
        <dbReference type="ARBA" id="ARBA00009651"/>
    </source>
</evidence>
<dbReference type="SUPFAM" id="SSF57850">
    <property type="entry name" value="RING/U-box"/>
    <property type="match status" value="1"/>
</dbReference>
<feature type="coiled-coil region" evidence="10">
    <location>
        <begin position="175"/>
        <end position="209"/>
    </location>
</feature>
<dbReference type="InterPro" id="IPR001841">
    <property type="entry name" value="Znf_RING"/>
</dbReference>
<dbReference type="Proteomes" id="UP000826234">
    <property type="component" value="Unassembled WGS sequence"/>
</dbReference>
<comment type="function">
    <text evidence="8">Neurotoxin that produces dose-dependent hypolocomotion and hyperalgesia in mice. May directly act on the central nervous system, as it is 6500-fold more potent when administered intracerebroventricularly than intraperitoneal.</text>
</comment>
<keyword evidence="10" id="KW-0175">Coiled coil</keyword>
<evidence type="ECO:0000259" key="12">
    <source>
        <dbReference type="PROSITE" id="PS50188"/>
    </source>
</evidence>
<evidence type="ECO:0008006" key="15">
    <source>
        <dbReference type="Google" id="ProtNLM"/>
    </source>
</evidence>
<dbReference type="InterPro" id="IPR017907">
    <property type="entry name" value="Znf_RING_CS"/>
</dbReference>
<dbReference type="InterPro" id="IPR013083">
    <property type="entry name" value="Znf_RING/FYVE/PHD"/>
</dbReference>
<evidence type="ECO:0000313" key="14">
    <source>
        <dbReference type="Proteomes" id="UP000826234"/>
    </source>
</evidence>
<name>A0ABQ7TJ56_PHRPL</name>
<dbReference type="CDD" id="cd19835">
    <property type="entry name" value="Bbox2_TRIM65_C-IV"/>
    <property type="match status" value="1"/>
</dbReference>
<dbReference type="InterPro" id="IPR003879">
    <property type="entry name" value="Butyrophylin_SPRY"/>
</dbReference>
<dbReference type="InterPro" id="IPR027370">
    <property type="entry name" value="Znf-RING_euk"/>
</dbReference>
<evidence type="ECO:0000256" key="2">
    <source>
        <dbReference type="ARBA" id="ARBA00022588"/>
    </source>
</evidence>
<dbReference type="EMBL" id="JAIPUX010000439">
    <property type="protein sequence ID" value="KAH0629509.1"/>
    <property type="molecule type" value="Genomic_DNA"/>
</dbReference>
<keyword evidence="3" id="KW-0800">Toxin</keyword>
<sequence length="480" mass="54178">MPSPPTPSESQPRFHFLFPAAALALVKMASGSPQKLEEKLSCCICLEMFTIPVTTPCGHSFCEKCINSHWDKEEQGATGQKVCSCPECRKSFSERPELSKSVQLDSLVELVRQGEVQAPGAQLATTAQRRECPRHGRPLELYCKTEKRGICCECTVKECQNHSRVLFEDERKMKEESVNETLEKNQKEAKRIAEEIQKLEQQITATKELPLLLPPGNSEIPPPLEFDLATSMVTITQFLNEVSISLEPKIIGKRIGPRLPENELRMRLLKDQQNLTFDPSTANKYLQMSNLNRKVTHPQGFHSTRPNEPQRFEPWQVMCVQTFSQGSNYWEVRLSAHSAIVGVAYERITRKKRAGRNFTIGLDQLSWGLHIQEDCYVAWHNGKSTKIKEPLCKFIGVFLNYGHGVLSFYGVDDNMKHLHSFDTIFTEPLVPIFWLCEGTAVTLCQKTEGQGAANGTPVDLQRTAAATMENQGDQQIALKQ</sequence>
<dbReference type="InterPro" id="IPR051051">
    <property type="entry name" value="E3_ubiq-ligase_TRIM/RNF"/>
</dbReference>
<evidence type="ECO:0000256" key="9">
    <source>
        <dbReference type="PROSITE-ProRule" id="PRU00175"/>
    </source>
</evidence>
<proteinExistence type="inferred from homology"/>
<keyword evidence="14" id="KW-1185">Reference proteome</keyword>
<evidence type="ECO:0000256" key="5">
    <source>
        <dbReference type="ARBA" id="ARBA00022771"/>
    </source>
</evidence>
<dbReference type="Pfam" id="PF13445">
    <property type="entry name" value="zf-RING_UBOX"/>
    <property type="match status" value="1"/>
</dbReference>
<dbReference type="InterPro" id="IPR006574">
    <property type="entry name" value="PRY"/>
</dbReference>
<comment type="similarity">
    <text evidence="1">Belongs to the ohanin/vespryn family.</text>
</comment>
<dbReference type="SMART" id="SM00589">
    <property type="entry name" value="PRY"/>
    <property type="match status" value="1"/>
</dbReference>
<dbReference type="Gene3D" id="3.30.160.60">
    <property type="entry name" value="Classic Zinc Finger"/>
    <property type="match status" value="1"/>
</dbReference>
<evidence type="ECO:0000256" key="4">
    <source>
        <dbReference type="ARBA" id="ARBA00022723"/>
    </source>
</evidence>
<keyword evidence="6" id="KW-0862">Zinc</keyword>
<feature type="domain" description="B30.2/SPRY" evidence="12">
    <location>
        <begin position="255"/>
        <end position="450"/>
    </location>
</feature>
<dbReference type="PROSITE" id="PS00518">
    <property type="entry name" value="ZF_RING_1"/>
    <property type="match status" value="1"/>
</dbReference>
<keyword evidence="4" id="KW-0479">Metal-binding</keyword>
<evidence type="ECO:0000256" key="6">
    <source>
        <dbReference type="ARBA" id="ARBA00022833"/>
    </source>
</evidence>
<dbReference type="Pfam" id="PF13765">
    <property type="entry name" value="PRY"/>
    <property type="match status" value="1"/>
</dbReference>
<dbReference type="InterPro" id="IPR043136">
    <property type="entry name" value="B30.2/SPRY_sf"/>
</dbReference>
<dbReference type="PANTHER" id="PTHR25465">
    <property type="entry name" value="B-BOX DOMAIN CONTAINING"/>
    <property type="match status" value="1"/>
</dbReference>
<dbReference type="Gene3D" id="3.30.40.10">
    <property type="entry name" value="Zinc/RING finger domain, C3HC4 (zinc finger)"/>
    <property type="match status" value="1"/>
</dbReference>
<dbReference type="PRINTS" id="PR01407">
    <property type="entry name" value="BUTYPHLNCDUF"/>
</dbReference>
<evidence type="ECO:0000313" key="13">
    <source>
        <dbReference type="EMBL" id="KAH0629509.1"/>
    </source>
</evidence>
<dbReference type="SUPFAM" id="SSF57845">
    <property type="entry name" value="B-box zinc-binding domain"/>
    <property type="match status" value="1"/>
</dbReference>
<dbReference type="Pfam" id="PF00622">
    <property type="entry name" value="SPRY"/>
    <property type="match status" value="1"/>
</dbReference>
<evidence type="ECO:0000256" key="10">
    <source>
        <dbReference type="SAM" id="Coils"/>
    </source>
</evidence>
<keyword evidence="2" id="KW-0399">Innate immunity</keyword>
<feature type="domain" description="RING-type" evidence="11">
    <location>
        <begin position="42"/>
        <end position="89"/>
    </location>
</feature>
<evidence type="ECO:0000256" key="3">
    <source>
        <dbReference type="ARBA" id="ARBA00022699"/>
    </source>
</evidence>
<comment type="caution">
    <text evidence="13">The sequence shown here is derived from an EMBL/GenBank/DDBJ whole genome shotgun (WGS) entry which is preliminary data.</text>
</comment>
<dbReference type="InterPro" id="IPR003877">
    <property type="entry name" value="SPRY_dom"/>
</dbReference>
<dbReference type="InterPro" id="IPR013320">
    <property type="entry name" value="ConA-like_dom_sf"/>
</dbReference>
<dbReference type="PROSITE" id="PS50089">
    <property type="entry name" value="ZF_RING_2"/>
    <property type="match status" value="1"/>
</dbReference>
<dbReference type="PROSITE" id="PS50188">
    <property type="entry name" value="B302_SPRY"/>
    <property type="match status" value="1"/>
</dbReference>
<evidence type="ECO:0000256" key="7">
    <source>
        <dbReference type="ARBA" id="ARBA00022859"/>
    </source>
</evidence>
<reference evidence="13 14" key="1">
    <citation type="journal article" date="2022" name="Gigascience">
        <title>A chromosome-level genome assembly and annotation of the desert horned lizard, Phrynosoma platyrhinos, provides insight into chromosomal rearrangements among reptiles.</title>
        <authorList>
            <person name="Koochekian N."/>
            <person name="Ascanio A."/>
            <person name="Farleigh K."/>
            <person name="Card D.C."/>
            <person name="Schield D.R."/>
            <person name="Castoe T.A."/>
            <person name="Jezkova T."/>
        </authorList>
    </citation>
    <scope>NUCLEOTIDE SEQUENCE [LARGE SCALE GENOMIC DNA]</scope>
    <source>
        <strain evidence="13">NK-2021</strain>
    </source>
</reference>
<dbReference type="PANTHER" id="PTHR25465:SF14">
    <property type="entry name" value="E3 UBIQUITIN-PROTEIN LIGASE TRIM65"/>
    <property type="match status" value="1"/>
</dbReference>
<keyword evidence="7" id="KW-0391">Immunity</keyword>
<evidence type="ECO:0000256" key="8">
    <source>
        <dbReference type="ARBA" id="ARBA00034460"/>
    </source>
</evidence>